<dbReference type="Gene3D" id="2.60.120.430">
    <property type="entry name" value="Galactose-binding lectin"/>
    <property type="match status" value="1"/>
</dbReference>
<feature type="signal peptide" evidence="1">
    <location>
        <begin position="1"/>
        <end position="26"/>
    </location>
</feature>
<proteinExistence type="predicted"/>
<comment type="caution">
    <text evidence="2">The sequence shown here is derived from an EMBL/GenBank/DDBJ whole genome shotgun (WGS) entry which is preliminary data.</text>
</comment>
<sequence length="244" mass="24122">MPLPKMALLATAASVLMLGGAGTADAVLISGTSDLWLAGMPDGSTASSGDTAPGESPVLIPGLALAGGTILNFAATGSVSNTPTPSGLSPDGGLFTSHSAGALNGIATLTAPFNSLIGVFLDAAQPNLSPPPDGLNFAALGIDFGSLAPALKQPFFIGDGLTGTGTGATQDFIVPEAATRLFLGTMDAFGWFNNSGSFDVTVSIRDGTPTPTPTPVPEPGTLALFTGALAALALLYRHGLPKGT</sequence>
<gene>
    <name evidence="2" type="ORF">IAI60_09550</name>
</gene>
<keyword evidence="1" id="KW-0732">Signal</keyword>
<evidence type="ECO:0000256" key="1">
    <source>
        <dbReference type="SAM" id="SignalP"/>
    </source>
</evidence>
<evidence type="ECO:0000313" key="3">
    <source>
        <dbReference type="Proteomes" id="UP001518990"/>
    </source>
</evidence>
<evidence type="ECO:0000313" key="2">
    <source>
        <dbReference type="EMBL" id="MBO1074853.1"/>
    </source>
</evidence>
<organism evidence="2 3">
    <name type="scientific">Roseomonas marmotae</name>
    <dbReference type="NCBI Taxonomy" id="2768161"/>
    <lineage>
        <taxon>Bacteria</taxon>
        <taxon>Pseudomonadati</taxon>
        <taxon>Pseudomonadota</taxon>
        <taxon>Alphaproteobacteria</taxon>
        <taxon>Acetobacterales</taxon>
        <taxon>Roseomonadaceae</taxon>
        <taxon>Roseomonas</taxon>
    </lineage>
</organism>
<name>A0ABS3KDX6_9PROT</name>
<dbReference type="NCBIfam" id="TIGR02595">
    <property type="entry name" value="PEP_CTERM"/>
    <property type="match status" value="1"/>
</dbReference>
<dbReference type="RefSeq" id="WP_207446680.1">
    <property type="nucleotide sequence ID" value="NZ_CP061091.1"/>
</dbReference>
<keyword evidence="3" id="KW-1185">Reference proteome</keyword>
<feature type="chain" id="PRO_5045289806" evidence="1">
    <location>
        <begin position="27"/>
        <end position="244"/>
    </location>
</feature>
<accession>A0ABS3KDX6</accession>
<protein>
    <submittedName>
        <fullName evidence="2">PEP-CTERM sorting domain-containing protein</fullName>
    </submittedName>
</protein>
<dbReference type="EMBL" id="JACTNF010000008">
    <property type="protein sequence ID" value="MBO1074853.1"/>
    <property type="molecule type" value="Genomic_DNA"/>
</dbReference>
<dbReference type="Proteomes" id="UP001518990">
    <property type="component" value="Unassembled WGS sequence"/>
</dbReference>
<dbReference type="InterPro" id="IPR013424">
    <property type="entry name" value="Ice-binding_C"/>
</dbReference>
<reference evidence="2 3" key="1">
    <citation type="submission" date="2020-09" db="EMBL/GenBank/DDBJ databases">
        <title>Roseomonas.</title>
        <authorList>
            <person name="Zhu W."/>
        </authorList>
    </citation>
    <scope>NUCLEOTIDE SEQUENCE [LARGE SCALE GENOMIC DNA]</scope>
    <source>
        <strain evidence="2 3">1311</strain>
    </source>
</reference>